<sequence length="227" mass="23833">MTSDKARKAAVRARAGATGEPYSVAARALADQTTTTPGVTGLDPQLLAPYPDESDVMVDELGWRVLPIDAAPELRARVEATWRPVAAARPCRCSGPCSHGAPCTSQAEAAGGCPGRLIHVDRYPGSPFSETTWEDTYQCDDACGEQFTSVLELPGLPWGDRPETSGALRIYEGTRHPAFEDAGGCPECGAGPDYYSCFCSTDDGCPECGAGGSDDPYGECVCESEAA</sequence>
<accession>A0A0S4R0A1</accession>
<proteinExistence type="predicted"/>
<dbReference type="AlphaFoldDB" id="A0A0S4R0A1"/>
<dbReference type="Proteomes" id="UP000198802">
    <property type="component" value="Unassembled WGS sequence"/>
</dbReference>
<dbReference type="RefSeq" id="WP_091286272.1">
    <property type="nucleotide sequence ID" value="NZ_FAOZ01000047.1"/>
</dbReference>
<organism evidence="1 2">
    <name type="scientific">Parafrankia irregularis</name>
    <dbReference type="NCBI Taxonomy" id="795642"/>
    <lineage>
        <taxon>Bacteria</taxon>
        <taxon>Bacillati</taxon>
        <taxon>Actinomycetota</taxon>
        <taxon>Actinomycetes</taxon>
        <taxon>Frankiales</taxon>
        <taxon>Frankiaceae</taxon>
        <taxon>Parafrankia</taxon>
    </lineage>
</organism>
<name>A0A0S4R0A1_9ACTN</name>
<keyword evidence="2" id="KW-1185">Reference proteome</keyword>
<reference evidence="2" key="1">
    <citation type="submission" date="2015-11" db="EMBL/GenBank/DDBJ databases">
        <authorList>
            <person name="Varghese N."/>
        </authorList>
    </citation>
    <scope>NUCLEOTIDE SEQUENCE [LARGE SCALE GENOMIC DNA]</scope>
    <source>
        <strain evidence="2">DSM 45899</strain>
    </source>
</reference>
<evidence type="ECO:0000313" key="2">
    <source>
        <dbReference type="Proteomes" id="UP000198802"/>
    </source>
</evidence>
<gene>
    <name evidence="1" type="ORF">Ga0074812_14744</name>
</gene>
<evidence type="ECO:0000313" key="1">
    <source>
        <dbReference type="EMBL" id="CUU60798.1"/>
    </source>
</evidence>
<dbReference type="EMBL" id="FAOZ01000047">
    <property type="protein sequence ID" value="CUU60798.1"/>
    <property type="molecule type" value="Genomic_DNA"/>
</dbReference>
<protein>
    <submittedName>
        <fullName evidence="1">Uncharacterized protein</fullName>
    </submittedName>
</protein>